<name>A0A1I7Y7Y3_9BILA</name>
<dbReference type="WBParaSite" id="L893_g13593.t1">
    <property type="protein sequence ID" value="L893_g13593.t1"/>
    <property type="gene ID" value="L893_g13593"/>
</dbReference>
<feature type="region of interest" description="Disordered" evidence="2">
    <location>
        <begin position="1"/>
        <end position="61"/>
    </location>
</feature>
<keyword evidence="3" id="KW-1185">Reference proteome</keyword>
<organism evidence="3 4">
    <name type="scientific">Steinernema glaseri</name>
    <dbReference type="NCBI Taxonomy" id="37863"/>
    <lineage>
        <taxon>Eukaryota</taxon>
        <taxon>Metazoa</taxon>
        <taxon>Ecdysozoa</taxon>
        <taxon>Nematoda</taxon>
        <taxon>Chromadorea</taxon>
        <taxon>Rhabditida</taxon>
        <taxon>Tylenchina</taxon>
        <taxon>Panagrolaimomorpha</taxon>
        <taxon>Strongyloidoidea</taxon>
        <taxon>Steinernematidae</taxon>
        <taxon>Steinernema</taxon>
    </lineage>
</organism>
<feature type="region of interest" description="Disordered" evidence="2">
    <location>
        <begin position="76"/>
        <end position="105"/>
    </location>
</feature>
<reference evidence="4" key="1">
    <citation type="submission" date="2016-11" db="UniProtKB">
        <authorList>
            <consortium name="WormBaseParasite"/>
        </authorList>
    </citation>
    <scope>IDENTIFICATION</scope>
</reference>
<accession>A0A1I7Y7Y3</accession>
<evidence type="ECO:0000313" key="4">
    <source>
        <dbReference type="WBParaSite" id="L893_g13593.t1"/>
    </source>
</evidence>
<keyword evidence="1" id="KW-0175">Coiled coil</keyword>
<evidence type="ECO:0000256" key="1">
    <source>
        <dbReference type="SAM" id="Coils"/>
    </source>
</evidence>
<dbReference type="Proteomes" id="UP000095287">
    <property type="component" value="Unplaced"/>
</dbReference>
<protein>
    <submittedName>
        <fullName evidence="4">Cwf21 domain-containing protein</fullName>
    </submittedName>
</protein>
<proteinExistence type="predicted"/>
<evidence type="ECO:0000256" key="2">
    <source>
        <dbReference type="SAM" id="MobiDB-lite"/>
    </source>
</evidence>
<feature type="compositionally biased region" description="Acidic residues" evidence="2">
    <location>
        <begin position="90"/>
        <end position="100"/>
    </location>
</feature>
<sequence length="235" mass="26668">MRPTKKQHVGVKTRSMRRHDNEEMGPQPKKSKLEKDSHHKDTKVQGRRRSKSVDVEGSCSSDSVLCLEELFENDSRDKNGLIPTVGEAEDRYEDTSDCSEDQGPATLETNFPFTAQDEIEDQLSWLECIYPDEGTVGLSAKGSFAATKNATQHAISSNDRKSVPVNFEKEWSVGSSLCCEEKIKKLLEKCKKLEKLLNEEKKKNEGLEADNDFLEQEIDRVYVEYGVKPKQETSF</sequence>
<feature type="compositionally biased region" description="Basic and acidic residues" evidence="2">
    <location>
        <begin position="31"/>
        <end position="44"/>
    </location>
</feature>
<evidence type="ECO:0000313" key="3">
    <source>
        <dbReference type="Proteomes" id="UP000095287"/>
    </source>
</evidence>
<feature type="coiled-coil region" evidence="1">
    <location>
        <begin position="176"/>
        <end position="224"/>
    </location>
</feature>
<feature type="compositionally biased region" description="Basic residues" evidence="2">
    <location>
        <begin position="1"/>
        <end position="17"/>
    </location>
</feature>
<dbReference type="AlphaFoldDB" id="A0A1I7Y7Y3"/>